<protein>
    <recommendedName>
        <fullName evidence="13">Probable dual-specificity RNA methyltransferase RlmN</fullName>
        <ecNumber evidence="13">2.1.1.192</ecNumber>
    </recommendedName>
    <alternativeName>
        <fullName evidence="13">23S rRNA (adenine(2503)-C(2))-methyltransferase</fullName>
    </alternativeName>
    <alternativeName>
        <fullName evidence="13">23S rRNA m2A2503 methyltransferase</fullName>
    </alternativeName>
    <alternativeName>
        <fullName evidence="13">Ribosomal RNA large subunit methyltransferase N</fullName>
    </alternativeName>
    <alternativeName>
        <fullName evidence="13">tRNA (adenine(37)-C(2))-methyltransferase</fullName>
    </alternativeName>
    <alternativeName>
        <fullName evidence="13">tRNA m2A37 methyltransferase</fullName>
    </alternativeName>
</protein>
<dbReference type="PANTHER" id="PTHR30544">
    <property type="entry name" value="23S RRNA METHYLTRANSFERASE"/>
    <property type="match status" value="1"/>
</dbReference>
<keyword evidence="5 13" id="KW-0489">Methyltransferase</keyword>
<feature type="binding site" evidence="13">
    <location>
        <begin position="218"/>
        <end position="220"/>
    </location>
    <ligand>
        <name>S-adenosyl-L-methionine</name>
        <dbReference type="ChEBI" id="CHEBI:59789"/>
    </ligand>
</feature>
<dbReference type="HAMAP" id="MF_01849">
    <property type="entry name" value="RNA_methyltr_RlmN"/>
    <property type="match status" value="1"/>
</dbReference>
<dbReference type="EC" id="2.1.1.192" evidence="13"/>
<evidence type="ECO:0000256" key="13">
    <source>
        <dbReference type="HAMAP-Rule" id="MF_01849"/>
    </source>
</evidence>
<evidence type="ECO:0000256" key="11">
    <source>
        <dbReference type="ARBA" id="ARBA00023014"/>
    </source>
</evidence>
<dbReference type="PROSITE" id="PS51918">
    <property type="entry name" value="RADICAL_SAM"/>
    <property type="match status" value="1"/>
</dbReference>
<keyword evidence="6 13" id="KW-0808">Transferase</keyword>
<dbReference type="SFLD" id="SFLDG01062">
    <property type="entry name" value="methyltransferase_(Class_A)"/>
    <property type="match status" value="1"/>
</dbReference>
<feature type="binding site" evidence="13">
    <location>
        <begin position="163"/>
        <end position="164"/>
    </location>
    <ligand>
        <name>S-adenosyl-L-methionine</name>
        <dbReference type="ChEBI" id="CHEBI:59789"/>
    </ligand>
</feature>
<dbReference type="InterPro" id="IPR006638">
    <property type="entry name" value="Elp3/MiaA/NifB-like_rSAM"/>
</dbReference>
<feature type="binding site" evidence="13">
    <location>
        <position position="123"/>
    </location>
    <ligand>
        <name>[4Fe-4S] cluster</name>
        <dbReference type="ChEBI" id="CHEBI:49883"/>
        <note>4Fe-4S-S-AdoMet</note>
    </ligand>
</feature>
<keyword evidence="9 13" id="KW-0479">Metal-binding</keyword>
<comment type="subcellular location">
    <subcellularLocation>
        <location evidence="1 13">Cytoplasm</location>
    </subcellularLocation>
</comment>
<comment type="similarity">
    <text evidence="13">Belongs to the radical SAM superfamily. RlmN family.</text>
</comment>
<dbReference type="InterPro" id="IPR048641">
    <property type="entry name" value="RlmN_N"/>
</dbReference>
<proteinExistence type="inferred from homology"/>
<keyword evidence="8 13" id="KW-0819">tRNA processing</keyword>
<keyword evidence="3 13" id="KW-0963">Cytoplasm</keyword>
<feature type="binding site" evidence="13">
    <location>
        <position position="195"/>
    </location>
    <ligand>
        <name>S-adenosyl-L-methionine</name>
        <dbReference type="ChEBI" id="CHEBI:59789"/>
    </ligand>
</feature>
<evidence type="ECO:0000256" key="7">
    <source>
        <dbReference type="ARBA" id="ARBA00022691"/>
    </source>
</evidence>
<dbReference type="InterPro" id="IPR004383">
    <property type="entry name" value="rRNA_lsu_MTrfase_RlmN/Cfr"/>
</dbReference>
<dbReference type="SMART" id="SM00729">
    <property type="entry name" value="Elp3"/>
    <property type="match status" value="1"/>
</dbReference>
<comment type="catalytic activity">
    <reaction evidence="13">
        <text>adenosine(37) in tRNA + 2 reduced [2Fe-2S]-[ferredoxin] + 2 S-adenosyl-L-methionine = 2-methyladenosine(37) in tRNA + 5'-deoxyadenosine + L-methionine + 2 oxidized [2Fe-2S]-[ferredoxin] + S-adenosyl-L-homocysteine</text>
        <dbReference type="Rhea" id="RHEA:43332"/>
        <dbReference type="Rhea" id="RHEA-COMP:10000"/>
        <dbReference type="Rhea" id="RHEA-COMP:10001"/>
        <dbReference type="Rhea" id="RHEA-COMP:10162"/>
        <dbReference type="Rhea" id="RHEA-COMP:10485"/>
        <dbReference type="ChEBI" id="CHEBI:17319"/>
        <dbReference type="ChEBI" id="CHEBI:33737"/>
        <dbReference type="ChEBI" id="CHEBI:33738"/>
        <dbReference type="ChEBI" id="CHEBI:57844"/>
        <dbReference type="ChEBI" id="CHEBI:57856"/>
        <dbReference type="ChEBI" id="CHEBI:59789"/>
        <dbReference type="ChEBI" id="CHEBI:74411"/>
        <dbReference type="ChEBI" id="CHEBI:74497"/>
        <dbReference type="EC" id="2.1.1.192"/>
    </reaction>
</comment>
<accession>A0ABR7NGJ0</accession>
<evidence type="ECO:0000256" key="2">
    <source>
        <dbReference type="ARBA" id="ARBA00022485"/>
    </source>
</evidence>
<dbReference type="Gene3D" id="3.20.20.70">
    <property type="entry name" value="Aldolase class I"/>
    <property type="match status" value="1"/>
</dbReference>
<evidence type="ECO:0000256" key="10">
    <source>
        <dbReference type="ARBA" id="ARBA00023004"/>
    </source>
</evidence>
<dbReference type="InterPro" id="IPR027492">
    <property type="entry name" value="RNA_MTrfase_RlmN"/>
</dbReference>
<feature type="binding site" evidence="13">
    <location>
        <position position="294"/>
    </location>
    <ligand>
        <name>S-adenosyl-L-methionine</name>
        <dbReference type="ChEBI" id="CHEBI:59789"/>
    </ligand>
</feature>
<evidence type="ECO:0000256" key="3">
    <source>
        <dbReference type="ARBA" id="ARBA00022490"/>
    </source>
</evidence>
<sequence>MNEAVEKVDILSMLPGELEAMLAELAQPRFRAGQLFSWLHEKRAGSFEEMTNLPSALRNALAERCEIAPVAERRRQQAKDGTVKFLFALGDGNTIESVLMRHDYGNSLCISSQVGCRMGCKFCASTIGGRIRDLRPSEMLGQIYAAGRLTGERIDSIVMMGIGEPLDNFQNVGRFLELVHHPKGLNLSHRHISLSTCGLVPMIDELAKQKYQLTLSVSLHACDNETRDRIMPVNHSYPIEELLAACKRYFAETGRRISYEYSLIAGVNDSPEQAKRLLALLRDQSCHVNLIPVNPVAGTGFQRGSRRDAEAFRDVLTAGGLSATIRRELGTEIDAACGQLRRNEARKEGDPVCG</sequence>
<feature type="domain" description="Radical SAM core" evidence="14">
    <location>
        <begin position="102"/>
        <end position="332"/>
    </location>
</feature>
<dbReference type="SFLD" id="SFLDS00029">
    <property type="entry name" value="Radical_SAM"/>
    <property type="match status" value="1"/>
</dbReference>
<comment type="catalytic activity">
    <reaction evidence="13">
        <text>adenosine(2503) in 23S rRNA + 2 reduced [2Fe-2S]-[ferredoxin] + 2 S-adenosyl-L-methionine = 2-methyladenosine(2503) in 23S rRNA + 5'-deoxyadenosine + L-methionine + 2 oxidized [2Fe-2S]-[ferredoxin] + S-adenosyl-L-homocysteine</text>
        <dbReference type="Rhea" id="RHEA:42916"/>
        <dbReference type="Rhea" id="RHEA-COMP:10000"/>
        <dbReference type="Rhea" id="RHEA-COMP:10001"/>
        <dbReference type="Rhea" id="RHEA-COMP:10152"/>
        <dbReference type="Rhea" id="RHEA-COMP:10282"/>
        <dbReference type="ChEBI" id="CHEBI:17319"/>
        <dbReference type="ChEBI" id="CHEBI:33737"/>
        <dbReference type="ChEBI" id="CHEBI:33738"/>
        <dbReference type="ChEBI" id="CHEBI:57844"/>
        <dbReference type="ChEBI" id="CHEBI:57856"/>
        <dbReference type="ChEBI" id="CHEBI:59789"/>
        <dbReference type="ChEBI" id="CHEBI:74411"/>
        <dbReference type="ChEBI" id="CHEBI:74497"/>
        <dbReference type="EC" id="2.1.1.192"/>
    </reaction>
</comment>
<evidence type="ECO:0000259" key="14">
    <source>
        <dbReference type="PROSITE" id="PS51918"/>
    </source>
</evidence>
<dbReference type="RefSeq" id="WP_262399064.1">
    <property type="nucleotide sequence ID" value="NZ_JACRTB010000003.1"/>
</dbReference>
<dbReference type="Gene3D" id="1.10.150.530">
    <property type="match status" value="1"/>
</dbReference>
<dbReference type="Pfam" id="PF21016">
    <property type="entry name" value="RlmN_N"/>
    <property type="match status" value="1"/>
</dbReference>
<organism evidence="15 16">
    <name type="scientific">Yanshouia hominis</name>
    <dbReference type="NCBI Taxonomy" id="2763673"/>
    <lineage>
        <taxon>Bacteria</taxon>
        <taxon>Bacillati</taxon>
        <taxon>Bacillota</taxon>
        <taxon>Clostridia</taxon>
        <taxon>Eubacteriales</taxon>
        <taxon>Oscillospiraceae</taxon>
        <taxon>Yanshouia</taxon>
    </lineage>
</organism>
<evidence type="ECO:0000256" key="12">
    <source>
        <dbReference type="ARBA" id="ARBA00023157"/>
    </source>
</evidence>
<feature type="active site" description="S-methylcysteine intermediate" evidence="13">
    <location>
        <position position="337"/>
    </location>
</feature>
<name>A0ABR7NGJ0_9FIRM</name>
<evidence type="ECO:0000313" key="16">
    <source>
        <dbReference type="Proteomes" id="UP000658131"/>
    </source>
</evidence>
<gene>
    <name evidence="13 15" type="primary">rlmN</name>
    <name evidence="15" type="ORF">H8717_03240</name>
</gene>
<feature type="active site" description="Proton acceptor" evidence="13">
    <location>
        <position position="96"/>
    </location>
</feature>
<dbReference type="SFLD" id="SFLDF00275">
    <property type="entry name" value="adenosine_C2_methyltransferase"/>
    <property type="match status" value="1"/>
</dbReference>
<evidence type="ECO:0000256" key="6">
    <source>
        <dbReference type="ARBA" id="ARBA00022679"/>
    </source>
</evidence>
<evidence type="ECO:0000256" key="8">
    <source>
        <dbReference type="ARBA" id="ARBA00022694"/>
    </source>
</evidence>
<evidence type="ECO:0000313" key="15">
    <source>
        <dbReference type="EMBL" id="MBC8575429.1"/>
    </source>
</evidence>
<dbReference type="GO" id="GO:0008168">
    <property type="term" value="F:methyltransferase activity"/>
    <property type="evidence" value="ECO:0007669"/>
    <property type="project" value="UniProtKB-KW"/>
</dbReference>
<comment type="function">
    <text evidence="13">Specifically methylates position 2 of adenine 2503 in 23S rRNA and position 2 of adenine 37 in tRNAs.</text>
</comment>
<keyword evidence="12 13" id="KW-1015">Disulfide bond</keyword>
<feature type="binding site" evidence="13">
    <location>
        <position position="120"/>
    </location>
    <ligand>
        <name>[4Fe-4S] cluster</name>
        <dbReference type="ChEBI" id="CHEBI:49883"/>
        <note>4Fe-4S-S-AdoMet</note>
    </ligand>
</feature>
<evidence type="ECO:0000256" key="4">
    <source>
        <dbReference type="ARBA" id="ARBA00022552"/>
    </source>
</evidence>
<keyword evidence="11 13" id="KW-0411">Iron-sulfur</keyword>
<dbReference type="InterPro" id="IPR040072">
    <property type="entry name" value="Methyltransferase_A"/>
</dbReference>
<keyword evidence="7 13" id="KW-0949">S-adenosyl-L-methionine</keyword>
<dbReference type="Proteomes" id="UP000658131">
    <property type="component" value="Unassembled WGS sequence"/>
</dbReference>
<comment type="caution">
    <text evidence="13">Lacks conserved residue(s) required for the propagation of feature annotation.</text>
</comment>
<dbReference type="InterPro" id="IPR013785">
    <property type="entry name" value="Aldolase_TIM"/>
</dbReference>
<comment type="caution">
    <text evidence="15">The sequence shown here is derived from an EMBL/GenBank/DDBJ whole genome shotgun (WGS) entry which is preliminary data.</text>
</comment>
<comment type="cofactor">
    <cofactor evidence="13">
        <name>[4Fe-4S] cluster</name>
        <dbReference type="ChEBI" id="CHEBI:49883"/>
    </cofactor>
    <text evidence="13">Binds 1 [4Fe-4S] cluster. The cluster is coordinated with 3 cysteines and an exchangeable S-adenosyl-L-methionine.</text>
</comment>
<dbReference type="InterPro" id="IPR007197">
    <property type="entry name" value="rSAM"/>
</dbReference>
<evidence type="ECO:0000256" key="5">
    <source>
        <dbReference type="ARBA" id="ARBA00022603"/>
    </source>
</evidence>
<dbReference type="SUPFAM" id="SSF102114">
    <property type="entry name" value="Radical SAM enzymes"/>
    <property type="match status" value="1"/>
</dbReference>
<feature type="binding site" evidence="13">
    <location>
        <position position="116"/>
    </location>
    <ligand>
        <name>[4Fe-4S] cluster</name>
        <dbReference type="ChEBI" id="CHEBI:49883"/>
        <note>4Fe-4S-S-AdoMet</note>
    </ligand>
</feature>
<keyword evidence="4 13" id="KW-0698">rRNA processing</keyword>
<dbReference type="CDD" id="cd01335">
    <property type="entry name" value="Radical_SAM"/>
    <property type="match status" value="1"/>
</dbReference>
<dbReference type="GO" id="GO:0032259">
    <property type="term" value="P:methylation"/>
    <property type="evidence" value="ECO:0007669"/>
    <property type="project" value="UniProtKB-KW"/>
</dbReference>
<keyword evidence="10 13" id="KW-0408">Iron</keyword>
<comment type="miscellaneous">
    <text evidence="13">Reaction proceeds by a ping-pong mechanism involving intermediate methylation of a conserved cysteine residue.</text>
</comment>
<dbReference type="NCBIfam" id="TIGR00048">
    <property type="entry name" value="rRNA_mod_RlmN"/>
    <property type="match status" value="1"/>
</dbReference>
<dbReference type="InterPro" id="IPR058240">
    <property type="entry name" value="rSAM_sf"/>
</dbReference>
<evidence type="ECO:0000256" key="1">
    <source>
        <dbReference type="ARBA" id="ARBA00004496"/>
    </source>
</evidence>
<dbReference type="PANTHER" id="PTHR30544:SF5">
    <property type="entry name" value="RADICAL SAM CORE DOMAIN-CONTAINING PROTEIN"/>
    <property type="match status" value="1"/>
</dbReference>
<dbReference type="EMBL" id="JACRTB010000003">
    <property type="protein sequence ID" value="MBC8575429.1"/>
    <property type="molecule type" value="Genomic_DNA"/>
</dbReference>
<dbReference type="Pfam" id="PF04055">
    <property type="entry name" value="Radical_SAM"/>
    <property type="match status" value="1"/>
</dbReference>
<evidence type="ECO:0000256" key="9">
    <source>
        <dbReference type="ARBA" id="ARBA00022723"/>
    </source>
</evidence>
<dbReference type="PIRSF" id="PIRSF006004">
    <property type="entry name" value="CHP00048"/>
    <property type="match status" value="1"/>
</dbReference>
<keyword evidence="16" id="KW-1185">Reference proteome</keyword>
<keyword evidence="2 13" id="KW-0004">4Fe-4S</keyword>
<reference evidence="15 16" key="1">
    <citation type="submission" date="2020-08" db="EMBL/GenBank/DDBJ databases">
        <title>Genome public.</title>
        <authorList>
            <person name="Liu C."/>
            <person name="Sun Q."/>
        </authorList>
    </citation>
    <scope>NUCLEOTIDE SEQUENCE [LARGE SCALE GENOMIC DNA]</scope>
    <source>
        <strain evidence="15 16">BX1</strain>
    </source>
</reference>